<dbReference type="GO" id="GO:0016491">
    <property type="term" value="F:oxidoreductase activity"/>
    <property type="evidence" value="ECO:0007669"/>
    <property type="project" value="UniProtKB-KW"/>
</dbReference>
<dbReference type="EMBL" id="JANPWZ010002055">
    <property type="protein sequence ID" value="KAJ3561513.1"/>
    <property type="molecule type" value="Genomic_DNA"/>
</dbReference>
<name>A0A9W8N7N3_9PEZI</name>
<comment type="similarity">
    <text evidence="1">Belongs to the oxygen-dependent FAD-linked oxidoreductase family.</text>
</comment>
<dbReference type="Proteomes" id="UP001148614">
    <property type="component" value="Unassembled WGS sequence"/>
</dbReference>
<organism evidence="6 7">
    <name type="scientific">Xylaria arbuscula</name>
    <dbReference type="NCBI Taxonomy" id="114810"/>
    <lineage>
        <taxon>Eukaryota</taxon>
        <taxon>Fungi</taxon>
        <taxon>Dikarya</taxon>
        <taxon>Ascomycota</taxon>
        <taxon>Pezizomycotina</taxon>
        <taxon>Sordariomycetes</taxon>
        <taxon>Xylariomycetidae</taxon>
        <taxon>Xylariales</taxon>
        <taxon>Xylariaceae</taxon>
        <taxon>Xylaria</taxon>
    </lineage>
</organism>
<dbReference type="Gene3D" id="3.30.465.10">
    <property type="match status" value="1"/>
</dbReference>
<dbReference type="Gene3D" id="3.30.43.10">
    <property type="entry name" value="Uridine Diphospho-n-acetylenolpyruvylglucosamine Reductase, domain 2"/>
    <property type="match status" value="1"/>
</dbReference>
<keyword evidence="7" id="KW-1185">Reference proteome</keyword>
<comment type="caution">
    <text evidence="6">The sequence shown here is derived from an EMBL/GenBank/DDBJ whole genome shotgun (WGS) entry which is preliminary data.</text>
</comment>
<keyword evidence="3" id="KW-0274">FAD</keyword>
<feature type="domain" description="FAD-binding PCMH-type" evidence="5">
    <location>
        <begin position="30"/>
        <end position="207"/>
    </location>
</feature>
<dbReference type="InterPro" id="IPR016169">
    <property type="entry name" value="FAD-bd_PCMH_sub2"/>
</dbReference>
<keyword evidence="4" id="KW-0560">Oxidoreductase</keyword>
<dbReference type="InterPro" id="IPR006094">
    <property type="entry name" value="Oxid_FAD_bind_N"/>
</dbReference>
<accession>A0A9W8N7N3</accession>
<keyword evidence="2" id="KW-0285">Flavoprotein</keyword>
<dbReference type="SUPFAM" id="SSF56176">
    <property type="entry name" value="FAD-binding/transporter-associated domain-like"/>
    <property type="match status" value="1"/>
</dbReference>
<reference evidence="6" key="1">
    <citation type="submission" date="2022-07" db="EMBL/GenBank/DDBJ databases">
        <title>Genome Sequence of Xylaria arbuscula.</title>
        <authorList>
            <person name="Buettner E."/>
        </authorList>
    </citation>
    <scope>NUCLEOTIDE SEQUENCE</scope>
    <source>
        <strain evidence="6">VT107</strain>
    </source>
</reference>
<evidence type="ECO:0000313" key="6">
    <source>
        <dbReference type="EMBL" id="KAJ3561513.1"/>
    </source>
</evidence>
<dbReference type="Gene3D" id="3.40.462.20">
    <property type="match status" value="1"/>
</dbReference>
<evidence type="ECO:0000256" key="1">
    <source>
        <dbReference type="ARBA" id="ARBA00005466"/>
    </source>
</evidence>
<dbReference type="Pfam" id="PF01565">
    <property type="entry name" value="FAD_binding_4"/>
    <property type="match status" value="1"/>
</dbReference>
<dbReference type="GO" id="GO:0071949">
    <property type="term" value="F:FAD binding"/>
    <property type="evidence" value="ECO:0007669"/>
    <property type="project" value="InterPro"/>
</dbReference>
<proteinExistence type="inferred from homology"/>
<sequence>MSRSIGQMKVWEAGDDAYNASLDSYFSKQQQALKPRWIVSPETAEQVSFIVWLMSRSLDWGVGSKYAIRSGGYASWAGASNIDGGIVIDMRALNSVDVHRDTSTVSVGAGATWDEVYAKLGPLGLSVNGGTAAGVGVAGLTLGGGISFFSPRYGWTCDAVTRFQIVLADTSIVEVDSESDPGLFQALKGGSNNFGVVTRINFRTFEQGPIWLLLIGYPLFAHVVALLVKIASADACDEYASMSVNFSYRHASGEFPSRVVALSCVLVYTKVAESLPECYRGVLQALNPLSSTAWIQADMKTLADIPRRNAVNHARTIHRVCTLVLTKPAFLIARNAWFDSVEIIAHVPNIIWLLNLEPLPPQIYARHAEENALGLTDRNNKSLLLVHLTVSWSEPSDDTFVNETAHSLMDAIEREARRLGVLDPYIHMNHADRDQSPITSYGADSLRRLREVRDRVDPRGLFKKMVPGGFKIDE</sequence>
<dbReference type="InterPro" id="IPR036318">
    <property type="entry name" value="FAD-bd_PCMH-like_sf"/>
</dbReference>
<dbReference type="InterPro" id="IPR016166">
    <property type="entry name" value="FAD-bd_PCMH"/>
</dbReference>
<gene>
    <name evidence="6" type="ORF">NPX13_g8916</name>
</gene>
<evidence type="ECO:0000256" key="3">
    <source>
        <dbReference type="ARBA" id="ARBA00022827"/>
    </source>
</evidence>
<dbReference type="PANTHER" id="PTHR42973">
    <property type="entry name" value="BINDING OXIDOREDUCTASE, PUTATIVE (AFU_ORTHOLOGUE AFUA_1G17690)-RELATED"/>
    <property type="match status" value="1"/>
</dbReference>
<dbReference type="AlphaFoldDB" id="A0A9W8N7N3"/>
<dbReference type="PANTHER" id="PTHR42973:SF22">
    <property type="entry name" value="FAD-BINDING PCMH-TYPE DOMAIN-CONTAINING PROTEIN-RELATED"/>
    <property type="match status" value="1"/>
</dbReference>
<evidence type="ECO:0000256" key="4">
    <source>
        <dbReference type="ARBA" id="ARBA00023002"/>
    </source>
</evidence>
<dbReference type="InterPro" id="IPR016167">
    <property type="entry name" value="FAD-bd_PCMH_sub1"/>
</dbReference>
<protein>
    <recommendedName>
        <fullName evidence="5">FAD-binding PCMH-type domain-containing protein</fullName>
    </recommendedName>
</protein>
<dbReference type="VEuPathDB" id="FungiDB:F4678DRAFT_147969"/>
<evidence type="ECO:0000256" key="2">
    <source>
        <dbReference type="ARBA" id="ARBA00022630"/>
    </source>
</evidence>
<evidence type="ECO:0000259" key="5">
    <source>
        <dbReference type="PROSITE" id="PS51387"/>
    </source>
</evidence>
<evidence type="ECO:0000313" key="7">
    <source>
        <dbReference type="Proteomes" id="UP001148614"/>
    </source>
</evidence>
<dbReference type="InterPro" id="IPR050416">
    <property type="entry name" value="FAD-linked_Oxidoreductase"/>
</dbReference>
<dbReference type="PROSITE" id="PS51387">
    <property type="entry name" value="FAD_PCMH"/>
    <property type="match status" value="1"/>
</dbReference>